<feature type="transmembrane region" description="Helical" evidence="1">
    <location>
        <begin position="82"/>
        <end position="99"/>
    </location>
</feature>
<feature type="transmembrane region" description="Helical" evidence="1">
    <location>
        <begin position="105"/>
        <end position="126"/>
    </location>
</feature>
<feature type="transmembrane region" description="Helical" evidence="1">
    <location>
        <begin position="12"/>
        <end position="31"/>
    </location>
</feature>
<comment type="caution">
    <text evidence="2">The sequence shown here is derived from an EMBL/GenBank/DDBJ whole genome shotgun (WGS) entry which is preliminary data.</text>
</comment>
<feature type="transmembrane region" description="Helical" evidence="1">
    <location>
        <begin position="51"/>
        <end position="70"/>
    </location>
</feature>
<dbReference type="AlphaFoldDB" id="T1A9B1"/>
<proteinExistence type="predicted"/>
<keyword evidence="1" id="KW-0812">Transmembrane</keyword>
<name>T1A9B1_9ZZZZ</name>
<gene>
    <name evidence="2" type="ORF">B1B_16139</name>
</gene>
<evidence type="ECO:0000256" key="1">
    <source>
        <dbReference type="SAM" id="Phobius"/>
    </source>
</evidence>
<keyword evidence="1" id="KW-0472">Membrane</keyword>
<protein>
    <submittedName>
        <fullName evidence="2">Zinc/iron permease</fullName>
    </submittedName>
</protein>
<accession>T1A9B1</accession>
<reference evidence="2" key="2">
    <citation type="journal article" date="2014" name="ISME J.">
        <title>Microbial stratification in low pH oxic and suboxic macroscopic growths along an acid mine drainage.</title>
        <authorList>
            <person name="Mendez-Garcia C."/>
            <person name="Mesa V."/>
            <person name="Sprenger R.R."/>
            <person name="Richter M."/>
            <person name="Diez M.S."/>
            <person name="Solano J."/>
            <person name="Bargiela R."/>
            <person name="Golyshina O.V."/>
            <person name="Manteca A."/>
            <person name="Ramos J.L."/>
            <person name="Gallego J.R."/>
            <person name="Llorente I."/>
            <person name="Martins Dos Santos V.A."/>
            <person name="Jensen O.N."/>
            <person name="Pelaez A.I."/>
            <person name="Sanchez J."/>
            <person name="Ferrer M."/>
        </authorList>
    </citation>
    <scope>NUCLEOTIDE SEQUENCE</scope>
</reference>
<keyword evidence="1" id="KW-1133">Transmembrane helix</keyword>
<dbReference type="EMBL" id="AUZY01010729">
    <property type="protein sequence ID" value="EQD37494.1"/>
    <property type="molecule type" value="Genomic_DNA"/>
</dbReference>
<sequence length="237" mass="25125">VFNDRLGRSSLVFLNAGAIGLLVFLVADIFSNVSPLLFNPASPGGYLTYPLYDAIFLAGLLVAFLLLFSWEHRSGQVGTPAPARMGLIMAAAIGFQNLTEGLVFGSLWATSAHVGLLAVIFAGFLLQNVTEGFPIASPFLRTRGSTPTISLRAMSLLFLVGGLPTLAGGVLGYFFNSPSLDILFDAVAVGAILYSLLPMLRAAFRSAQGPEGSVRRVRLLYLGFLVGFAVGFLVNAF</sequence>
<feature type="transmembrane region" description="Helical" evidence="1">
    <location>
        <begin position="216"/>
        <end position="234"/>
    </location>
</feature>
<feature type="non-terminal residue" evidence="2">
    <location>
        <position position="1"/>
    </location>
</feature>
<evidence type="ECO:0000313" key="2">
    <source>
        <dbReference type="EMBL" id="EQD37494.1"/>
    </source>
</evidence>
<reference evidence="2" key="1">
    <citation type="submission" date="2013-08" db="EMBL/GenBank/DDBJ databases">
        <authorList>
            <person name="Mendez C."/>
            <person name="Richter M."/>
            <person name="Ferrer M."/>
            <person name="Sanchez J."/>
        </authorList>
    </citation>
    <scope>NUCLEOTIDE SEQUENCE</scope>
</reference>
<organism evidence="2">
    <name type="scientific">mine drainage metagenome</name>
    <dbReference type="NCBI Taxonomy" id="410659"/>
    <lineage>
        <taxon>unclassified sequences</taxon>
        <taxon>metagenomes</taxon>
        <taxon>ecological metagenomes</taxon>
    </lineage>
</organism>
<feature type="transmembrane region" description="Helical" evidence="1">
    <location>
        <begin position="182"/>
        <end position="204"/>
    </location>
</feature>
<feature type="transmembrane region" description="Helical" evidence="1">
    <location>
        <begin position="156"/>
        <end position="176"/>
    </location>
</feature>